<gene>
    <name evidence="1" type="ORF">SGGMMB4_05821</name>
</gene>
<proteinExistence type="predicted"/>
<evidence type="ECO:0000313" key="2">
    <source>
        <dbReference type="Proteomes" id="UP000245838"/>
    </source>
</evidence>
<dbReference type="EMBL" id="LN854558">
    <property type="protein sequence ID" value="CRL46855.1"/>
    <property type="molecule type" value="Genomic_DNA"/>
</dbReference>
<organism evidence="1 2">
    <name type="scientific">Sodalis glossinidius (strain morsitans)</name>
    <dbReference type="NCBI Taxonomy" id="343509"/>
    <lineage>
        <taxon>Bacteria</taxon>
        <taxon>Pseudomonadati</taxon>
        <taxon>Pseudomonadota</taxon>
        <taxon>Gammaproteobacteria</taxon>
        <taxon>Enterobacterales</taxon>
        <taxon>Bruguierivoracaceae</taxon>
        <taxon>Sodalis</taxon>
    </lineage>
</organism>
<dbReference type="AlphaFoldDB" id="A0A193QPI0"/>
<sequence length="83" mass="9240">MTEGNSQRYDRIRTQSRENATSRLLAVRKAAKRDKRKQFTCIFHQISEALLTQSFLQLKRQSAPGTVQTAASKAGASFLPDAG</sequence>
<reference evidence="2" key="1">
    <citation type="submission" date="2015-05" db="EMBL/GenBank/DDBJ databases">
        <authorList>
            <person name="Goodhead I."/>
        </authorList>
    </citation>
    <scope>NUCLEOTIDE SEQUENCE [LARGE SCALE GENOMIC DNA]</scope>
    <source>
        <strain evidence="2">morsitans</strain>
        <plasmid evidence="2">psg1</plasmid>
    </source>
</reference>
<accession>A0A193QPI0</accession>
<geneLocation type="plasmid" evidence="2">
    <name>psg1</name>
</geneLocation>
<evidence type="ECO:0000313" key="1">
    <source>
        <dbReference type="EMBL" id="CRL46855.1"/>
    </source>
</evidence>
<name>A0A193QPI0_SODGM</name>
<protein>
    <submittedName>
        <fullName evidence="1">Uncharacterized protein</fullName>
    </submittedName>
</protein>
<dbReference type="Proteomes" id="UP000245838">
    <property type="component" value="Plasmid psg1"/>
</dbReference>